<feature type="domain" description="EGF-like" evidence="7">
    <location>
        <begin position="514"/>
        <end position="546"/>
    </location>
</feature>
<dbReference type="Proteomes" id="UP001189429">
    <property type="component" value="Unassembled WGS sequence"/>
</dbReference>
<evidence type="ECO:0000256" key="3">
    <source>
        <dbReference type="ARBA" id="ARBA00023157"/>
    </source>
</evidence>
<keyword evidence="5" id="KW-0245">EGF-like domain</keyword>
<dbReference type="InterPro" id="IPR018097">
    <property type="entry name" value="EGF_Ca-bd_CS"/>
</dbReference>
<feature type="domain" description="Apple" evidence="8">
    <location>
        <begin position="1641"/>
        <end position="1715"/>
    </location>
</feature>
<accession>A0ABN9UUM0</accession>
<feature type="disulfide bond" evidence="5">
    <location>
        <begin position="518"/>
        <end position="528"/>
    </location>
</feature>
<feature type="domain" description="EGF-like" evidence="7">
    <location>
        <begin position="1024"/>
        <end position="1075"/>
    </location>
</feature>
<keyword evidence="10" id="KW-1185">Reference proteome</keyword>
<gene>
    <name evidence="9" type="ORF">PCOR1329_LOCUS51387</name>
</gene>
<evidence type="ECO:0000313" key="9">
    <source>
        <dbReference type="EMBL" id="CAK0863174.1"/>
    </source>
</evidence>
<dbReference type="Gene3D" id="3.50.4.10">
    <property type="entry name" value="Hepatocyte Growth Factor"/>
    <property type="match status" value="1"/>
</dbReference>
<dbReference type="PROSITE" id="PS01187">
    <property type="entry name" value="EGF_CA"/>
    <property type="match status" value="1"/>
</dbReference>
<name>A0ABN9UUM0_9DINO</name>
<evidence type="ECO:0000256" key="6">
    <source>
        <dbReference type="SAM" id="MobiDB-lite"/>
    </source>
</evidence>
<dbReference type="InterPro" id="IPR001881">
    <property type="entry name" value="EGF-like_Ca-bd_dom"/>
</dbReference>
<dbReference type="Gene3D" id="2.20.28.230">
    <property type="match status" value="1"/>
</dbReference>
<feature type="region of interest" description="Disordered" evidence="6">
    <location>
        <begin position="1786"/>
        <end position="1823"/>
    </location>
</feature>
<evidence type="ECO:0000313" key="10">
    <source>
        <dbReference type="Proteomes" id="UP001189429"/>
    </source>
</evidence>
<feature type="non-terminal residue" evidence="9">
    <location>
        <position position="1823"/>
    </location>
</feature>
<dbReference type="PROSITE" id="PS50948">
    <property type="entry name" value="PAN"/>
    <property type="match status" value="1"/>
</dbReference>
<organism evidence="9 10">
    <name type="scientific">Prorocentrum cordatum</name>
    <dbReference type="NCBI Taxonomy" id="2364126"/>
    <lineage>
        <taxon>Eukaryota</taxon>
        <taxon>Sar</taxon>
        <taxon>Alveolata</taxon>
        <taxon>Dinophyceae</taxon>
        <taxon>Prorocentrales</taxon>
        <taxon>Prorocentraceae</taxon>
        <taxon>Prorocentrum</taxon>
    </lineage>
</organism>
<dbReference type="SUPFAM" id="SSF57535">
    <property type="entry name" value="Complement control module/SCR domain"/>
    <property type="match status" value="3"/>
</dbReference>
<dbReference type="SMART" id="SM00223">
    <property type="entry name" value="APPLE"/>
    <property type="match status" value="1"/>
</dbReference>
<dbReference type="InterPro" id="IPR050350">
    <property type="entry name" value="Compl-Cell_Adhes-Reg"/>
</dbReference>
<dbReference type="InterPro" id="IPR000177">
    <property type="entry name" value="Apple"/>
</dbReference>
<feature type="compositionally biased region" description="Low complexity" evidence="6">
    <location>
        <begin position="1794"/>
        <end position="1804"/>
    </location>
</feature>
<dbReference type="PROSITE" id="PS00010">
    <property type="entry name" value="ASX_HYDROXYL"/>
    <property type="match status" value="1"/>
</dbReference>
<feature type="region of interest" description="Disordered" evidence="6">
    <location>
        <begin position="1726"/>
        <end position="1768"/>
    </location>
</feature>
<dbReference type="Gene3D" id="2.10.70.10">
    <property type="entry name" value="Complement Module, domain 1"/>
    <property type="match status" value="3"/>
</dbReference>
<feature type="domain" description="EGF-like" evidence="7">
    <location>
        <begin position="463"/>
        <end position="506"/>
    </location>
</feature>
<keyword evidence="1" id="KW-0768">Sushi</keyword>
<evidence type="ECO:0000259" key="8">
    <source>
        <dbReference type="PROSITE" id="PS50948"/>
    </source>
</evidence>
<dbReference type="PROSITE" id="PS50026">
    <property type="entry name" value="EGF_3"/>
    <property type="match status" value="3"/>
</dbReference>
<feature type="compositionally biased region" description="Low complexity" evidence="6">
    <location>
        <begin position="1811"/>
        <end position="1823"/>
    </location>
</feature>
<dbReference type="InterPro" id="IPR000436">
    <property type="entry name" value="Sushi_SCR_CCP_dom"/>
</dbReference>
<dbReference type="InterPro" id="IPR000152">
    <property type="entry name" value="EGF-type_Asp/Asn_hydroxyl_site"/>
</dbReference>
<comment type="caution">
    <text evidence="9">The sequence shown here is derived from an EMBL/GenBank/DDBJ whole genome shotgun (WGS) entry which is preliminary data.</text>
</comment>
<reference evidence="9" key="1">
    <citation type="submission" date="2023-10" db="EMBL/GenBank/DDBJ databases">
        <authorList>
            <person name="Chen Y."/>
            <person name="Shah S."/>
            <person name="Dougan E. K."/>
            <person name="Thang M."/>
            <person name="Chan C."/>
        </authorList>
    </citation>
    <scope>NUCLEOTIDE SEQUENCE [LARGE SCALE GENOMIC DNA]</scope>
</reference>
<dbReference type="EMBL" id="CAUYUJ010016232">
    <property type="protein sequence ID" value="CAK0863174.1"/>
    <property type="molecule type" value="Genomic_DNA"/>
</dbReference>
<evidence type="ECO:0000256" key="2">
    <source>
        <dbReference type="ARBA" id="ARBA00022737"/>
    </source>
</evidence>
<protein>
    <recommendedName>
        <fullName evidence="11">EGF-like domain-containing protein</fullName>
    </recommendedName>
</protein>
<feature type="non-terminal residue" evidence="9">
    <location>
        <position position="1"/>
    </location>
</feature>
<dbReference type="SMART" id="SM00032">
    <property type="entry name" value="CCP"/>
    <property type="match status" value="10"/>
</dbReference>
<sequence>VTTWILSGGGESCDEACSASGSSCDASADWPTTEAAVSIVGSLLGHSCDQSTNYGGDWEFAPYTYTPDGRCNYPTSATYPTCSAAGADANIRRFCPCTPTVQASSTFVARCAANGTFVGVSSCAPMPCGAVPEQHHVNVNHTGVVMTYGQQLLKTCKPGYALDKDHHSENAYNIKCVAPGTADDLEYTPQGAACTEIDCGPFGYVLNAAADGETRFLGKMVVTCNKGYSLDGSCGDSSKMAYDSFCMADGSFSRTGGCQPVRCGVAPNVTHADQNTGMASLVYMNTAKYTIQAGYTLCEQGKNPSLNTFDVTCESGGEFGPTPSIYIIQCGTAPERENAVNPGADLSYQDEEQYTCSLGHTLDGLPSSASNSGFTLSCNAEGGLDGHQGGCTAVKCGSVVTPQHSMQVTSVEHGKKSTLYYQDQAHFECDPGYSIDARLLGAITYHQTCLVNGSISYHAGCFNINDCEANLCEPSGTCVDHESPTGVHSDDYHCECSDGFKEQIKSDGKRYCGNIPDCPEGACEPGKCKDLVNDYTCECPSGYNEEPNRGENLEKDCMPQSCGKCADHASIAHAQCLIPSLERFYDGEKASYECETGYSLDGTVPTSADSKVFELACQANGKLEAHPGCLPIWCGAAPRVPNSDKAARATQVNLTYGQTAKYICNAGYSVTGDADAEKDFTVECDALGKIGPTKSCKPIKCPVPNVEMPFGEHVSYPISVAESLRAHGTVSDSLDPLDHNDTTFAVKCGAAGAHIFPARSTCQPIDCSPLPAVQNADVAGHSTFGQHALATAHECWSLDGSGSAHMKAFNVSCSASGAYVGVQAFAQISCGAAPSLGVGYLRAAGEAHVLCGTSATYLLDDCYTLSAEGTPGGTRQIATACQDDGNFAEAEPVHLIACGEPPPQKYASLAATAPAFCGTVVEYKCDYGHSLDASPAGLTAFTTECSTSGAFVGESRCQPIQCKGPSVPENAEGTTKDVLIFNETVSFVCKPGFSTDGASQSRHTIVVATCRADGTNSFNGSCINNDDCSSVENDCSPNGECVDRGEPTGVHFDDFSCNCNSGFEEEVNASRKYCSNINDCPKEACQPGVCVDLVNGYSCTCPCGYYAAANAANRLPEDCLLHTCGQPPVLANSDVASSEVFALESASYACHEGHTVDGTALGATTFAISCQAECGADSEAVFSPNDHPGCEKVLCGPAPTVDHATSPPQDAESRYGDSVIYTCESGYTTAAGDFTFLSLDNAVLGNADPLTGAEVLHIGQYGTPPRWLDAVVQVTSAAFEPPLTGTPKTQFSIADGFASLGSNVCVDIKATISFRDHETKEPVTLGYFSVSVFDLDSRANGRDGTPEAVEILTTACDAEEVITAPDADYSVTDGGGGCLTFTSTSAEEENPTNPNELTDGQKRRSVGLTYTDKSSIYLGMNFKCSDYFISQNPSKGRQLMFSFESSMTSPSERMEFDATCGADGNWAGAMSCSPVQCAPLDSSLVKTQDEYGTVATYDLDQAAAMRYGSPLTVTCSTGYVVSQTGGVLINTYEIQCDADGQLVVPKGQECRPVDCGSQPELSSAFVAPESTEGRSITYVAHYGYSTTGTASGGKVSISNCTPTAEWSVPEAFFRVQCPSFPAVDHARSASEAAAVTDGAICDEGAMYEEHGAGNEHLEGNPRTDAQSTDHCSQICVLTSNCTCFSFDGDNKLCYLHTACTTMSSRSGASSGRAGCHAASGAALLQQPLGRGPGEHPAATRRRLAQSQHGRAARHSAGPPPARWPVNASAGRAPALHGFWARARSRRFSRHGRAKQGAGHAARGAAARRARATGARTARAAAGQ</sequence>
<evidence type="ECO:0000256" key="1">
    <source>
        <dbReference type="ARBA" id="ARBA00022659"/>
    </source>
</evidence>
<feature type="region of interest" description="Disordered" evidence="6">
    <location>
        <begin position="1380"/>
        <end position="1403"/>
    </location>
</feature>
<keyword evidence="3 5" id="KW-1015">Disulfide bond</keyword>
<dbReference type="InterPro" id="IPR035976">
    <property type="entry name" value="Sushi/SCR/CCP_sf"/>
</dbReference>
<dbReference type="SMART" id="SM00179">
    <property type="entry name" value="EGF_CA"/>
    <property type="match status" value="3"/>
</dbReference>
<dbReference type="InterPro" id="IPR000742">
    <property type="entry name" value="EGF"/>
</dbReference>
<evidence type="ECO:0000259" key="7">
    <source>
        <dbReference type="PROSITE" id="PS50026"/>
    </source>
</evidence>
<evidence type="ECO:0008006" key="11">
    <source>
        <dbReference type="Google" id="ProtNLM"/>
    </source>
</evidence>
<keyword evidence="2" id="KW-0677">Repeat</keyword>
<dbReference type="PANTHER" id="PTHR19325">
    <property type="entry name" value="COMPLEMENT COMPONENT-RELATED SUSHI DOMAIN-CONTAINING"/>
    <property type="match status" value="1"/>
</dbReference>
<dbReference type="InterPro" id="IPR003609">
    <property type="entry name" value="Pan_app"/>
</dbReference>
<proteinExistence type="predicted"/>
<keyword evidence="4" id="KW-0325">Glycoprotein</keyword>
<evidence type="ECO:0000256" key="4">
    <source>
        <dbReference type="ARBA" id="ARBA00023180"/>
    </source>
</evidence>
<comment type="caution">
    <text evidence="5">Lacks conserved residue(s) required for the propagation of feature annotation.</text>
</comment>
<dbReference type="PANTHER" id="PTHR19325:SF560">
    <property type="entry name" value="SUSHI, VON WILLEBRAND FACTOR TYPE A, EGF AND PENTRAXIN DOMAIN-CONTAINING PROTEIN 1"/>
    <property type="match status" value="1"/>
</dbReference>
<dbReference type="SMART" id="SM00181">
    <property type="entry name" value="EGF"/>
    <property type="match status" value="4"/>
</dbReference>
<dbReference type="Gene3D" id="2.10.25.10">
    <property type="entry name" value="Laminin"/>
    <property type="match status" value="2"/>
</dbReference>
<evidence type="ECO:0000256" key="5">
    <source>
        <dbReference type="PROSITE-ProRule" id="PRU00076"/>
    </source>
</evidence>